<gene>
    <name evidence="2" type="ORF">MetMK1DRAFT_00024930</name>
</gene>
<dbReference type="eggNOG" id="arCOG07849">
    <property type="taxonomic scope" value="Archaea"/>
</dbReference>
<proteinExistence type="predicted"/>
<dbReference type="OrthoDB" id="34682at2157"/>
<organism evidence="2 3">
    <name type="scientific">Metallosphaera yellowstonensis MK1</name>
    <dbReference type="NCBI Taxonomy" id="671065"/>
    <lineage>
        <taxon>Archaea</taxon>
        <taxon>Thermoproteota</taxon>
        <taxon>Thermoprotei</taxon>
        <taxon>Sulfolobales</taxon>
        <taxon>Sulfolobaceae</taxon>
        <taxon>Metallosphaera</taxon>
    </lineage>
</organism>
<accession>H2C7E4</accession>
<feature type="compositionally biased region" description="Basic and acidic residues" evidence="1">
    <location>
        <begin position="76"/>
        <end position="93"/>
    </location>
</feature>
<dbReference type="RefSeq" id="WP_009074121.1">
    <property type="nucleotide sequence ID" value="NZ_JH597770.1"/>
</dbReference>
<evidence type="ECO:0000313" key="2">
    <source>
        <dbReference type="EMBL" id="EHP68070.1"/>
    </source>
</evidence>
<keyword evidence="3" id="KW-1185">Reference proteome</keyword>
<sequence length="93" mass="10719">MKVVKYEVEVKVEGKDKALTIKRKYRHMAYARDFVRGLVKGECKWTAEGNVIKAECSSNEGTKYLVSITKVRLQRPKKEDKEKQGKVQEQGKS</sequence>
<dbReference type="EMBL" id="JH597770">
    <property type="protein sequence ID" value="EHP68070.1"/>
    <property type="molecule type" value="Genomic_DNA"/>
</dbReference>
<dbReference type="HOGENOM" id="CLU_2392946_0_0_2"/>
<reference evidence="2 3" key="1">
    <citation type="submission" date="2012-01" db="EMBL/GenBank/DDBJ databases">
        <title>Improved High-Quality Draft sequence of Metallosphaera yellowstonensis MK1.</title>
        <authorList>
            <consortium name="US DOE Joint Genome Institute"/>
            <person name="Lucas S."/>
            <person name="Han J."/>
            <person name="Cheng J.-F."/>
            <person name="Goodwin L."/>
            <person name="Pitluck S."/>
            <person name="Peters L."/>
            <person name="Teshima H."/>
            <person name="Detter J.C."/>
            <person name="Han C."/>
            <person name="Tapia R."/>
            <person name="Land M."/>
            <person name="Hauser L."/>
            <person name="Kyrpides N."/>
            <person name="Kozubal M."/>
            <person name="Macur R.E."/>
            <person name="Jay Z."/>
            <person name="Inskeep W."/>
            <person name="Woyke T."/>
        </authorList>
    </citation>
    <scope>NUCLEOTIDE SEQUENCE [LARGE SCALE GENOMIC DNA]</scope>
    <source>
        <strain evidence="2 3">MK1</strain>
    </source>
</reference>
<evidence type="ECO:0000313" key="3">
    <source>
        <dbReference type="Proteomes" id="UP000003980"/>
    </source>
</evidence>
<dbReference type="AlphaFoldDB" id="H2C7E4"/>
<name>H2C7E4_9CREN</name>
<dbReference type="Proteomes" id="UP000003980">
    <property type="component" value="Unassembled WGS sequence"/>
</dbReference>
<protein>
    <submittedName>
        <fullName evidence="2">Uncharacterized protein</fullName>
    </submittedName>
</protein>
<feature type="region of interest" description="Disordered" evidence="1">
    <location>
        <begin position="74"/>
        <end position="93"/>
    </location>
</feature>
<evidence type="ECO:0000256" key="1">
    <source>
        <dbReference type="SAM" id="MobiDB-lite"/>
    </source>
</evidence>